<keyword evidence="1" id="KW-0472">Membrane</keyword>
<evidence type="ECO:0000313" key="3">
    <source>
        <dbReference type="EMBL" id="MEN2991533.1"/>
    </source>
</evidence>
<dbReference type="Gene3D" id="2.60.120.1440">
    <property type="match status" value="1"/>
</dbReference>
<dbReference type="PIRSF" id="PIRSF018266">
    <property type="entry name" value="FecR"/>
    <property type="match status" value="1"/>
</dbReference>
<keyword evidence="1" id="KW-0812">Transmembrane</keyword>
<keyword evidence="1" id="KW-1133">Transmembrane helix</keyword>
<accession>A0ABU9YRU4</accession>
<dbReference type="InterPro" id="IPR006860">
    <property type="entry name" value="FecR"/>
</dbReference>
<dbReference type="Pfam" id="PF04773">
    <property type="entry name" value="FecR"/>
    <property type="match status" value="1"/>
</dbReference>
<dbReference type="PROSITE" id="PS51318">
    <property type="entry name" value="TAT"/>
    <property type="match status" value="1"/>
</dbReference>
<evidence type="ECO:0000256" key="1">
    <source>
        <dbReference type="SAM" id="Phobius"/>
    </source>
</evidence>
<protein>
    <submittedName>
        <fullName evidence="3">FecR domain-containing protein</fullName>
    </submittedName>
</protein>
<organism evidence="3 4">
    <name type="scientific">Tistrella arctica</name>
    <dbReference type="NCBI Taxonomy" id="3133430"/>
    <lineage>
        <taxon>Bacteria</taxon>
        <taxon>Pseudomonadati</taxon>
        <taxon>Pseudomonadota</taxon>
        <taxon>Alphaproteobacteria</taxon>
        <taxon>Geminicoccales</taxon>
        <taxon>Geminicoccaceae</taxon>
        <taxon>Tistrella</taxon>
    </lineage>
</organism>
<dbReference type="InterPro" id="IPR012373">
    <property type="entry name" value="Ferrdict_sens_TM"/>
</dbReference>
<dbReference type="EMBL" id="JBBKTW010000011">
    <property type="protein sequence ID" value="MEN2991533.1"/>
    <property type="molecule type" value="Genomic_DNA"/>
</dbReference>
<name>A0ABU9YRU4_9PROT</name>
<evidence type="ECO:0000259" key="2">
    <source>
        <dbReference type="Pfam" id="PF04773"/>
    </source>
</evidence>
<dbReference type="InterPro" id="IPR006311">
    <property type="entry name" value="TAT_signal"/>
</dbReference>
<proteinExistence type="predicted"/>
<dbReference type="PANTHER" id="PTHR30273">
    <property type="entry name" value="PERIPLASMIC SIGNAL SENSOR AND SIGMA FACTOR ACTIVATOR FECR-RELATED"/>
    <property type="match status" value="1"/>
</dbReference>
<evidence type="ECO:0000313" key="4">
    <source>
        <dbReference type="Proteomes" id="UP001413721"/>
    </source>
</evidence>
<comment type="caution">
    <text evidence="3">The sequence shown here is derived from an EMBL/GenBank/DDBJ whole genome shotgun (WGS) entry which is preliminary data.</text>
</comment>
<feature type="domain" description="FecR protein" evidence="2">
    <location>
        <begin position="135"/>
        <end position="223"/>
    </location>
</feature>
<gene>
    <name evidence="3" type="ORF">WG926_24690</name>
</gene>
<dbReference type="Proteomes" id="UP001413721">
    <property type="component" value="Unassembled WGS sequence"/>
</dbReference>
<dbReference type="PANTHER" id="PTHR30273:SF2">
    <property type="entry name" value="PROTEIN FECR"/>
    <property type="match status" value="1"/>
</dbReference>
<dbReference type="RefSeq" id="WP_345932230.1">
    <property type="nucleotide sequence ID" value="NZ_JBBKTV010000002.1"/>
</dbReference>
<keyword evidence="4" id="KW-1185">Reference proteome</keyword>
<sequence length="340" mass="34726">MPTPSAPARDHIAGADDLSDAAIDWLVRVRMGAADAADFARWRATSAAHDAAAIEAEALFDDVGATATAAAFGAGATVQPFSRPQPARPPALSRRRLLTGAAAAGVVAAAGAGAWMATGPDAGTRVAALLTGAETTGHGERRSLDLADGSRVTLAGWSAIRADLSGTTRHVELLAGEALFTVAADATRPFVVAAGAGRARALGTTFSVTRDDQTARVVVVAGQMEARAADGAVVALEAGQAVTMGRSVAGAPMKVERVDAAALTAWHRGRLIVAGQPLAQVAARLERDSRLRLIVRGDTARNLPVTGVFNLDDPAGTLAAITRILPVRARRIGPLVILDA</sequence>
<reference evidence="3 4" key="1">
    <citation type="submission" date="2024-03" db="EMBL/GenBank/DDBJ databases">
        <title>High-quality draft genome sequencing of Tistrella sp. BH-R2-4.</title>
        <authorList>
            <person name="Dong C."/>
        </authorList>
    </citation>
    <scope>NUCLEOTIDE SEQUENCE [LARGE SCALE GENOMIC DNA]</scope>
    <source>
        <strain evidence="3 4">BH-R2-4</strain>
    </source>
</reference>
<feature type="transmembrane region" description="Helical" evidence="1">
    <location>
        <begin position="97"/>
        <end position="117"/>
    </location>
</feature>